<reference evidence="1 2" key="1">
    <citation type="submission" date="2018-12" db="EMBL/GenBank/DDBJ databases">
        <authorList>
            <person name="Sun L."/>
            <person name="Chen Z."/>
        </authorList>
    </citation>
    <scope>NUCLEOTIDE SEQUENCE [LARGE SCALE GENOMIC DNA]</scope>
    <source>
        <strain evidence="1 2">LMG 29736</strain>
    </source>
</reference>
<dbReference type="EMBL" id="QYTW02000010">
    <property type="protein sequence ID" value="RST59506.1"/>
    <property type="molecule type" value="Genomic_DNA"/>
</dbReference>
<accession>A0A429X806</accession>
<dbReference type="AlphaFoldDB" id="A0A429X806"/>
<dbReference type="OrthoDB" id="2889790at2"/>
<evidence type="ECO:0000313" key="1">
    <source>
        <dbReference type="EMBL" id="RST59506.1"/>
    </source>
</evidence>
<sequence length="97" mass="11935">MHFSHKTIHYTDYFFQKLCNEQFGINRGIYNTIDHWFYTKGVKNIMNRRKEILAFLEHIAVDFHHQEQTRIKFGSGKLTERLNEYWSESDRSYEHVY</sequence>
<gene>
    <name evidence="1" type="ORF">D5F11_011805</name>
</gene>
<organism evidence="1 2">
    <name type="scientific">Siminovitchia terrae</name>
    <name type="common">Bacillus terrae</name>
    <dbReference type="NCBI Taxonomy" id="1914933"/>
    <lineage>
        <taxon>Bacteria</taxon>
        <taxon>Bacillati</taxon>
        <taxon>Bacillota</taxon>
        <taxon>Bacilli</taxon>
        <taxon>Bacillales</taxon>
        <taxon>Bacillaceae</taxon>
        <taxon>Siminovitchia</taxon>
    </lineage>
</organism>
<comment type="caution">
    <text evidence="1">The sequence shown here is derived from an EMBL/GenBank/DDBJ whole genome shotgun (WGS) entry which is preliminary data.</text>
</comment>
<evidence type="ECO:0000313" key="2">
    <source>
        <dbReference type="Proteomes" id="UP000287296"/>
    </source>
</evidence>
<dbReference type="RefSeq" id="WP_120115555.1">
    <property type="nucleotide sequence ID" value="NZ_QYTW02000010.1"/>
</dbReference>
<proteinExistence type="predicted"/>
<name>A0A429X806_SIMTE</name>
<dbReference type="Proteomes" id="UP000287296">
    <property type="component" value="Unassembled WGS sequence"/>
</dbReference>
<protein>
    <submittedName>
        <fullName evidence="1">Uncharacterized protein</fullName>
    </submittedName>
</protein>